<dbReference type="Gene3D" id="3.90.1640.10">
    <property type="entry name" value="inorganic pyrophosphatase (n-terminal core)"/>
    <property type="match status" value="1"/>
</dbReference>
<evidence type="ECO:0000313" key="4">
    <source>
        <dbReference type="Proteomes" id="UP000290365"/>
    </source>
</evidence>
<evidence type="ECO:0000259" key="1">
    <source>
        <dbReference type="Pfam" id="PF01368"/>
    </source>
</evidence>
<evidence type="ECO:0000313" key="3">
    <source>
        <dbReference type="EMBL" id="QBD81999.1"/>
    </source>
</evidence>
<dbReference type="AlphaFoldDB" id="A0A4P6K1M8"/>
<proteinExistence type="predicted"/>
<dbReference type="PANTHER" id="PTHR47618">
    <property type="entry name" value="BIFUNCTIONAL OLIGORIBONUCLEASE AND PAP PHOSPHATASE NRNA"/>
    <property type="match status" value="1"/>
</dbReference>
<dbReference type="Pfam" id="PF02272">
    <property type="entry name" value="DHHA1"/>
    <property type="match status" value="1"/>
</dbReference>
<dbReference type="OrthoDB" id="9803668at2"/>
<accession>A0A4P6K1M8</accession>
<organism evidence="3 4">
    <name type="scientific">Ktedonosporobacter rubrisoli</name>
    <dbReference type="NCBI Taxonomy" id="2509675"/>
    <lineage>
        <taxon>Bacteria</taxon>
        <taxon>Bacillati</taxon>
        <taxon>Chloroflexota</taxon>
        <taxon>Ktedonobacteria</taxon>
        <taxon>Ktedonobacterales</taxon>
        <taxon>Ktedonosporobacteraceae</taxon>
        <taxon>Ktedonosporobacter</taxon>
    </lineage>
</organism>
<dbReference type="RefSeq" id="WP_129893059.1">
    <property type="nucleotide sequence ID" value="NZ_CP035758.1"/>
</dbReference>
<dbReference type="SUPFAM" id="SSF64182">
    <property type="entry name" value="DHH phosphoesterases"/>
    <property type="match status" value="1"/>
</dbReference>
<evidence type="ECO:0000259" key="2">
    <source>
        <dbReference type="Pfam" id="PF02272"/>
    </source>
</evidence>
<dbReference type="Gene3D" id="3.10.310.30">
    <property type="match status" value="1"/>
</dbReference>
<dbReference type="Pfam" id="PF01368">
    <property type="entry name" value="DHH"/>
    <property type="match status" value="1"/>
</dbReference>
<dbReference type="PANTHER" id="PTHR47618:SF1">
    <property type="entry name" value="BIFUNCTIONAL OLIGORIBONUCLEASE AND PAP PHOSPHATASE NRNA"/>
    <property type="match status" value="1"/>
</dbReference>
<dbReference type="KEGG" id="kbs:EPA93_40890"/>
<protein>
    <submittedName>
        <fullName evidence="3">Bifunctional oligoribonuclease/PAP phosphatase NrnA</fullName>
    </submittedName>
</protein>
<dbReference type="EMBL" id="CP035758">
    <property type="protein sequence ID" value="QBD81999.1"/>
    <property type="molecule type" value="Genomic_DNA"/>
</dbReference>
<dbReference type="InterPro" id="IPR003156">
    <property type="entry name" value="DHHA1_dom"/>
</dbReference>
<feature type="domain" description="DDH" evidence="1">
    <location>
        <begin position="31"/>
        <end position="173"/>
    </location>
</feature>
<gene>
    <name evidence="3" type="ORF">EPA93_40890</name>
</gene>
<dbReference type="InterPro" id="IPR038763">
    <property type="entry name" value="DHH_sf"/>
</dbReference>
<keyword evidence="4" id="KW-1185">Reference proteome</keyword>
<reference evidence="3 4" key="1">
    <citation type="submission" date="2019-01" db="EMBL/GenBank/DDBJ databases">
        <title>Ktedonosporobacter rubrisoli SCAWS-G2.</title>
        <authorList>
            <person name="Huang Y."/>
            <person name="Yan B."/>
        </authorList>
    </citation>
    <scope>NUCLEOTIDE SEQUENCE [LARGE SCALE GENOMIC DNA]</scope>
    <source>
        <strain evidence="3 4">SCAWS-G2</strain>
    </source>
</reference>
<dbReference type="InterPro" id="IPR051319">
    <property type="entry name" value="Oligoribo/pAp-PDE_c-di-AMP_PDE"/>
</dbReference>
<dbReference type="Proteomes" id="UP000290365">
    <property type="component" value="Chromosome"/>
</dbReference>
<dbReference type="InterPro" id="IPR001667">
    <property type="entry name" value="DDH_dom"/>
</dbReference>
<dbReference type="GO" id="GO:0003676">
    <property type="term" value="F:nucleic acid binding"/>
    <property type="evidence" value="ECO:0007669"/>
    <property type="project" value="InterPro"/>
</dbReference>
<feature type="domain" description="DHHA1" evidence="2">
    <location>
        <begin position="251"/>
        <end position="338"/>
    </location>
</feature>
<sequence length="340" mass="36087">MDTSSYNTKLAPPLDQALVQQAMALIEPAERIALLAHEHPDGDCLGSALGLAHILRQAGKICVPACADPAPDVFAFLPDLATLQQTLGDENFDLVIALDAGELTRFGPLYERHRAFLDQATILNIDHHVSSSGCGKVNIIDPGAAATAELVVLFQQQAGLELDRDAALCLLTGLITDTASFQYTSTTPRTMEVGATLLQAGAVAETIVQPIYRTHPLAQLRLQAAVINNARTSCGGRIIWSYATDETLEVAGATAEMDDNLAGTLRDIEGVKIAAFFKSYGEPARTRLSLRSTAPYNVAEICQRFGGGGHARAAGASIDKPLPEAIPLVVQALEEAVHKA</sequence>
<name>A0A4P6K1M8_KTERU</name>